<protein>
    <submittedName>
        <fullName evidence="1">Glycosyltransferase involved in cell wall biosynthesis</fullName>
    </submittedName>
</protein>
<dbReference type="Proteomes" id="UP000224915">
    <property type="component" value="Unassembled WGS sequence"/>
</dbReference>
<keyword evidence="2" id="KW-1185">Reference proteome</keyword>
<gene>
    <name evidence="1" type="ORF">ATL40_1101</name>
</gene>
<dbReference type="EMBL" id="PDJD01000001">
    <property type="protein sequence ID" value="PFG19537.1"/>
    <property type="molecule type" value="Genomic_DNA"/>
</dbReference>
<dbReference type="AlphaFoldDB" id="A0A2A9CYM5"/>
<dbReference type="Pfam" id="PF13692">
    <property type="entry name" value="Glyco_trans_1_4"/>
    <property type="match status" value="1"/>
</dbReference>
<dbReference type="GO" id="GO:0016757">
    <property type="term" value="F:glycosyltransferase activity"/>
    <property type="evidence" value="ECO:0007669"/>
    <property type="project" value="TreeGrafter"/>
</dbReference>
<evidence type="ECO:0000313" key="1">
    <source>
        <dbReference type="EMBL" id="PFG19537.1"/>
    </source>
</evidence>
<dbReference type="CDD" id="cd03801">
    <property type="entry name" value="GT4_PimA-like"/>
    <property type="match status" value="1"/>
</dbReference>
<organism evidence="1 2">
    <name type="scientific">Serinibacter salmoneus</name>
    <dbReference type="NCBI Taxonomy" id="556530"/>
    <lineage>
        <taxon>Bacteria</taxon>
        <taxon>Bacillati</taxon>
        <taxon>Actinomycetota</taxon>
        <taxon>Actinomycetes</taxon>
        <taxon>Micrococcales</taxon>
        <taxon>Beutenbergiaceae</taxon>
        <taxon>Serinibacter</taxon>
    </lineage>
</organism>
<proteinExistence type="predicted"/>
<sequence length="384" mass="41298">MRMLYLTEAAPSRDPQFSDGSAMIPYEVIRALPRHVEVTLVSFRGGAAVPPEIRERCAHVDEIDLPRSRPADLAGLLRGVYPADSRRGSARVRRMTQDLIRTHDATLVHGPHLAGALRGLPPTAAPVAFQTVDPWSLRTAMEAHLTSGPRAWYRRYSALVRHRLERALPAQVRLLTVGQADAESWSRALGRTVRAVPNGVDTAALTGPAPHVPPDAPPRGAPDVCFVGSLDYAPNVESARRLVHRVAPLLWEQRPDLSIVVAGRSPVPQVLELASDRVTVQANVPDLAALVRSARVAVFPDLHGLGKRNSVSEALAVGTPVVATAVAAREQGEHPLLTRAESDRDLAGAVLAAWERPPAAQPSQHGVAMRTWADAAADYLAALS</sequence>
<name>A0A2A9CYM5_9MICO</name>
<dbReference type="PANTHER" id="PTHR12526">
    <property type="entry name" value="GLYCOSYLTRANSFERASE"/>
    <property type="match status" value="1"/>
</dbReference>
<dbReference type="PANTHER" id="PTHR12526:SF636">
    <property type="entry name" value="BLL3647 PROTEIN"/>
    <property type="match status" value="1"/>
</dbReference>
<accession>A0A2A9CYM5</accession>
<keyword evidence="1" id="KW-0808">Transferase</keyword>
<reference evidence="1 2" key="1">
    <citation type="submission" date="2017-10" db="EMBL/GenBank/DDBJ databases">
        <title>Sequencing the genomes of 1000 actinobacteria strains.</title>
        <authorList>
            <person name="Klenk H.-P."/>
        </authorList>
    </citation>
    <scope>NUCLEOTIDE SEQUENCE [LARGE SCALE GENOMIC DNA]</scope>
    <source>
        <strain evidence="1 2">DSM 21801</strain>
    </source>
</reference>
<dbReference type="RefSeq" id="WP_169925883.1">
    <property type="nucleotide sequence ID" value="NZ_PDJD01000001.1"/>
</dbReference>
<dbReference type="Gene3D" id="3.40.50.2000">
    <property type="entry name" value="Glycogen Phosphorylase B"/>
    <property type="match status" value="2"/>
</dbReference>
<comment type="caution">
    <text evidence="1">The sequence shown here is derived from an EMBL/GenBank/DDBJ whole genome shotgun (WGS) entry which is preliminary data.</text>
</comment>
<dbReference type="SUPFAM" id="SSF53756">
    <property type="entry name" value="UDP-Glycosyltransferase/glycogen phosphorylase"/>
    <property type="match status" value="1"/>
</dbReference>
<evidence type="ECO:0000313" key="2">
    <source>
        <dbReference type="Proteomes" id="UP000224915"/>
    </source>
</evidence>